<organism evidence="2 3">
    <name type="scientific">Neodiprion lecontei</name>
    <name type="common">Redheaded pine sawfly</name>
    <dbReference type="NCBI Taxonomy" id="441921"/>
    <lineage>
        <taxon>Eukaryota</taxon>
        <taxon>Metazoa</taxon>
        <taxon>Ecdysozoa</taxon>
        <taxon>Arthropoda</taxon>
        <taxon>Hexapoda</taxon>
        <taxon>Insecta</taxon>
        <taxon>Pterygota</taxon>
        <taxon>Neoptera</taxon>
        <taxon>Endopterygota</taxon>
        <taxon>Hymenoptera</taxon>
        <taxon>Tenthredinoidea</taxon>
        <taxon>Diprionidae</taxon>
        <taxon>Diprioninae</taxon>
        <taxon>Neodiprion</taxon>
    </lineage>
</organism>
<dbReference type="PANTHER" id="PTHR23287:SF16">
    <property type="entry name" value="TECTONIN BETA-PROPELLER REPEAT-CONTAINING PROTEIN 2"/>
    <property type="match status" value="1"/>
</dbReference>
<dbReference type="Proteomes" id="UP000829291">
    <property type="component" value="Chromosome 7"/>
</dbReference>
<evidence type="ECO:0000313" key="3">
    <source>
        <dbReference type="RefSeq" id="XP_046600844.1"/>
    </source>
</evidence>
<dbReference type="InterPro" id="IPR036322">
    <property type="entry name" value="WD40_repeat_dom_sf"/>
</dbReference>
<dbReference type="SUPFAM" id="SSF50978">
    <property type="entry name" value="WD40 repeat-like"/>
    <property type="match status" value="1"/>
</dbReference>
<dbReference type="PANTHER" id="PTHR23287">
    <property type="entry name" value="RUBY-EYE2-LIKE PROTEIN"/>
    <property type="match status" value="1"/>
</dbReference>
<sequence>MSSKVERYNIGGLHKKAVTTVEWSKNGMKLFSGDQDGLVVITEIDFYMHLSKSSELLNEKYPVVQLSYQQGLLLVSTVFRTILVNRNQNDKVSQVGQKERKMLGKLGACFGPRQSPFQEPVIYCSRPGVRLWQADKHGTVLKTLIFKDALQTGYTEVELLNPVSENTKKSRGEPTLGIILPFCEDLLVTYSDDVVYVINPINVGITSAVTDLRRVTSVACNKDELFILEGDRNIIRVAYHPETDTLLSVPEVETTTDPLPSLAEISKPIAAGIMELTSKFKESSIVPAIPLLKINPSNLIQSISIMPTITVGTDTTTVTKGEEAIEIPHIPPLGVEMNLITEVTEEPATTDFESGNRNDIIQKKTQDERWRIFQKIGEQEFEDIVFTPERKNKKFIRSCLNGNENRVTTTDCMNSSTEPTVFDKMPLKSNQVEPIKSSPFTVYHDINLELGTKNLLCDTIAIPGTEQPPAAFHCDDENASPLENLADSENFNGIRVEIDCTVSSNESLNHIITDYNDNPDTESIDEEDESYTTELKKLQDLGECTKQLLQQKSNQSHKTHGIDEVDFNSGSSAHKERNHELESQFNALSKEFITLSSIEEEDWVLV</sequence>
<evidence type="ECO:0000313" key="2">
    <source>
        <dbReference type="Proteomes" id="UP000829291"/>
    </source>
</evidence>
<accession>A0ABM3GKQ0</accession>
<keyword evidence="2" id="KW-1185">Reference proteome</keyword>
<name>A0ABM3GKQ0_NEOLC</name>
<proteinExistence type="predicted"/>
<dbReference type="GeneID" id="107222928"/>
<feature type="region of interest" description="Disordered" evidence="1">
    <location>
        <begin position="552"/>
        <end position="578"/>
    </location>
</feature>
<protein>
    <submittedName>
        <fullName evidence="3">WD repeat-containing protein CG11141 isoform X2</fullName>
    </submittedName>
</protein>
<dbReference type="RefSeq" id="XP_046600844.1">
    <property type="nucleotide sequence ID" value="XM_046744888.1"/>
</dbReference>
<evidence type="ECO:0000256" key="1">
    <source>
        <dbReference type="SAM" id="MobiDB-lite"/>
    </source>
</evidence>
<gene>
    <name evidence="3" type="primary">LOC107222928</name>
</gene>
<reference evidence="3" key="1">
    <citation type="submission" date="2025-08" db="UniProtKB">
        <authorList>
            <consortium name="RefSeq"/>
        </authorList>
    </citation>
    <scope>IDENTIFICATION</scope>
    <source>
        <tissue evidence="3">Thorax and Abdomen</tissue>
    </source>
</reference>